<dbReference type="Gene3D" id="3.30.70.1710">
    <property type="match status" value="2"/>
</dbReference>
<evidence type="ECO:0000259" key="4">
    <source>
        <dbReference type="PROSITE" id="PS51930"/>
    </source>
</evidence>
<keyword evidence="6" id="KW-1185">Reference proteome</keyword>
<dbReference type="Pfam" id="PF00936">
    <property type="entry name" value="BMC"/>
    <property type="match status" value="2"/>
</dbReference>
<proteinExistence type="inferred from homology"/>
<comment type="caution">
    <text evidence="5">The sequence shown here is derived from an EMBL/GenBank/DDBJ whole genome shotgun (WGS) entry which is preliminary data.</text>
</comment>
<reference evidence="5 6" key="1">
    <citation type="submission" date="2020-08" db="EMBL/GenBank/DDBJ databases">
        <title>Genome public.</title>
        <authorList>
            <person name="Liu C."/>
            <person name="Sun Q."/>
        </authorList>
    </citation>
    <scope>NUCLEOTIDE SEQUENCE [LARGE SCALE GENOMIC DNA]</scope>
    <source>
        <strain evidence="5 6">NSJ-35</strain>
    </source>
</reference>
<dbReference type="Proteomes" id="UP000606889">
    <property type="component" value="Unassembled WGS sequence"/>
</dbReference>
<evidence type="ECO:0000313" key="5">
    <source>
        <dbReference type="EMBL" id="MBC5649248.1"/>
    </source>
</evidence>
<accession>A0ABR7EHN0</accession>
<dbReference type="InterPro" id="IPR000249">
    <property type="entry name" value="BMC_dom"/>
</dbReference>
<gene>
    <name evidence="5" type="ORF">H8S18_12945</name>
</gene>
<dbReference type="PANTHER" id="PTHR33941:SF11">
    <property type="entry name" value="BACTERIAL MICROCOMPARTMENT SHELL PROTEIN PDUJ"/>
    <property type="match status" value="1"/>
</dbReference>
<dbReference type="PROSITE" id="PS51930">
    <property type="entry name" value="BMC_2"/>
    <property type="match status" value="1"/>
</dbReference>
<sequence>MKNLGAAVGIAEFQGIAEGIAGFDCAIKNNDIHLLQAGMICPGGYLIIFGGRYADVYGAVHMLRGKYLPALRKSIVIGNLSNGILNHQPAERKTDALGILETRDAASAVYAADEAAKTSDVWVRELRLANGIGGKGVVILCGGIAEITAAIEKASLLCRTRNGFVAGTIITNPHEQTYKTLFGT</sequence>
<comment type="subcellular location">
    <subcellularLocation>
        <location evidence="1">Bacterial microcompartment</location>
    </subcellularLocation>
</comment>
<dbReference type="InterPro" id="IPR037233">
    <property type="entry name" value="CcmK-like_sf"/>
</dbReference>
<keyword evidence="2" id="KW-1283">Bacterial microcompartment</keyword>
<dbReference type="CDD" id="cd07054">
    <property type="entry name" value="BMC_PduT_repeat2"/>
    <property type="match status" value="1"/>
</dbReference>
<name>A0ABR7EHN0_9FIRM</name>
<dbReference type="InterPro" id="IPR011238">
    <property type="entry name" value="Micro_shell_prot_PduT"/>
</dbReference>
<comment type="similarity">
    <text evidence="3">Belongs to the bacterial microcompartments protein family.</text>
</comment>
<dbReference type="SUPFAM" id="SSF143414">
    <property type="entry name" value="CcmK-like"/>
    <property type="match status" value="2"/>
</dbReference>
<feature type="domain" description="BMC" evidence="4">
    <location>
        <begin position="96"/>
        <end position="182"/>
    </location>
</feature>
<protein>
    <submittedName>
        <fullName evidence="5">BMC domain-containing protein</fullName>
    </submittedName>
</protein>
<dbReference type="PIRSF" id="PIRSF034834">
    <property type="entry name" value="PduT"/>
    <property type="match status" value="1"/>
</dbReference>
<dbReference type="EMBL" id="JACOON010000007">
    <property type="protein sequence ID" value="MBC5649248.1"/>
    <property type="molecule type" value="Genomic_DNA"/>
</dbReference>
<evidence type="ECO:0000256" key="1">
    <source>
        <dbReference type="ARBA" id="ARBA00024322"/>
    </source>
</evidence>
<dbReference type="InterPro" id="IPR044872">
    <property type="entry name" value="CcmK/CsoS1_BMC"/>
</dbReference>
<evidence type="ECO:0000313" key="6">
    <source>
        <dbReference type="Proteomes" id="UP000606889"/>
    </source>
</evidence>
<dbReference type="InterPro" id="IPR050575">
    <property type="entry name" value="BMC_shell"/>
</dbReference>
<evidence type="ECO:0000256" key="3">
    <source>
        <dbReference type="PROSITE-ProRule" id="PRU01278"/>
    </source>
</evidence>
<dbReference type="SMART" id="SM00877">
    <property type="entry name" value="BMC"/>
    <property type="match status" value="2"/>
</dbReference>
<evidence type="ECO:0000256" key="2">
    <source>
        <dbReference type="ARBA" id="ARBA00024446"/>
    </source>
</evidence>
<dbReference type="PANTHER" id="PTHR33941">
    <property type="entry name" value="PROPANEDIOL UTILIZATION PROTEIN PDUA"/>
    <property type="match status" value="1"/>
</dbReference>
<organism evidence="5 6">
    <name type="scientific">Christensenella tenuis</name>
    <dbReference type="NCBI Taxonomy" id="2763033"/>
    <lineage>
        <taxon>Bacteria</taxon>
        <taxon>Bacillati</taxon>
        <taxon>Bacillota</taxon>
        <taxon>Clostridia</taxon>
        <taxon>Christensenellales</taxon>
        <taxon>Christensenellaceae</taxon>
        <taxon>Christensenella</taxon>
    </lineage>
</organism>
<dbReference type="RefSeq" id="WP_186858694.1">
    <property type="nucleotide sequence ID" value="NZ_JACOON010000007.1"/>
</dbReference>